<evidence type="ECO:0000313" key="1">
    <source>
        <dbReference type="EMBL" id="KAF7994280.1"/>
    </source>
</evidence>
<comment type="caution">
    <text evidence="1">The sequence shown here is derived from an EMBL/GenBank/DDBJ whole genome shotgun (WGS) entry which is preliminary data.</text>
</comment>
<dbReference type="OrthoDB" id="7700450at2759"/>
<proteinExistence type="predicted"/>
<gene>
    <name evidence="1" type="ORF">HCN44_003370</name>
</gene>
<organism evidence="1 2">
    <name type="scientific">Aphidius gifuensis</name>
    <name type="common">Parasitoid wasp</name>
    <dbReference type="NCBI Taxonomy" id="684658"/>
    <lineage>
        <taxon>Eukaryota</taxon>
        <taxon>Metazoa</taxon>
        <taxon>Ecdysozoa</taxon>
        <taxon>Arthropoda</taxon>
        <taxon>Hexapoda</taxon>
        <taxon>Insecta</taxon>
        <taxon>Pterygota</taxon>
        <taxon>Neoptera</taxon>
        <taxon>Endopterygota</taxon>
        <taxon>Hymenoptera</taxon>
        <taxon>Apocrita</taxon>
        <taxon>Ichneumonoidea</taxon>
        <taxon>Braconidae</taxon>
        <taxon>Aphidiinae</taxon>
        <taxon>Aphidius</taxon>
    </lineage>
</organism>
<keyword evidence="2" id="KW-1185">Reference proteome</keyword>
<protein>
    <submittedName>
        <fullName evidence="1">Uncharacterized protein</fullName>
    </submittedName>
</protein>
<dbReference type="EMBL" id="JACMRX010000002">
    <property type="protein sequence ID" value="KAF7994280.1"/>
    <property type="molecule type" value="Genomic_DNA"/>
</dbReference>
<sequence length="182" mass="21106">MSKDQYAIVKWTAGADKNKYTVKIPIKHIKNFDYKRYENNEYDDEQPFPVEWHENGKEPAGRWEVFEARVIEMSVTKGPDDDKNTYFDNIDSDVEADHNGHPSCLTSTGNCYILHNDNNSDNMDNLDRLKMNRPLTMKNKIRNWASKNIDNLYSLAITKMLDILSSEGYTDLPSTARQLMGF</sequence>
<dbReference type="Proteomes" id="UP000639338">
    <property type="component" value="Unassembled WGS sequence"/>
</dbReference>
<dbReference type="AlphaFoldDB" id="A0A835CVD9"/>
<reference evidence="1 2" key="1">
    <citation type="submission" date="2020-08" db="EMBL/GenBank/DDBJ databases">
        <title>Aphidius gifuensis genome sequencing and assembly.</title>
        <authorList>
            <person name="Du Z."/>
        </authorList>
    </citation>
    <scope>NUCLEOTIDE SEQUENCE [LARGE SCALE GENOMIC DNA]</scope>
    <source>
        <strain evidence="1">YNYX2018</strain>
        <tissue evidence="1">Adults</tissue>
    </source>
</reference>
<name>A0A835CVD9_APHGI</name>
<accession>A0A835CVD9</accession>
<evidence type="ECO:0000313" key="2">
    <source>
        <dbReference type="Proteomes" id="UP000639338"/>
    </source>
</evidence>